<dbReference type="InterPro" id="IPR023214">
    <property type="entry name" value="HAD_sf"/>
</dbReference>
<name>A0A1X0NRL0_9TRYP</name>
<evidence type="ECO:0000256" key="5">
    <source>
        <dbReference type="ARBA" id="ARBA00034778"/>
    </source>
</evidence>
<dbReference type="GO" id="GO:0046872">
    <property type="term" value="F:metal ion binding"/>
    <property type="evidence" value="ECO:0007669"/>
    <property type="project" value="UniProtKB-KW"/>
</dbReference>
<dbReference type="RefSeq" id="XP_028881189.1">
    <property type="nucleotide sequence ID" value="XM_029027685.1"/>
</dbReference>
<evidence type="ECO:0000256" key="4">
    <source>
        <dbReference type="ARBA" id="ARBA00022842"/>
    </source>
</evidence>
<organism evidence="6 7">
    <name type="scientific">Trypanosoma theileri</name>
    <dbReference type="NCBI Taxonomy" id="67003"/>
    <lineage>
        <taxon>Eukaryota</taxon>
        <taxon>Discoba</taxon>
        <taxon>Euglenozoa</taxon>
        <taxon>Kinetoplastea</taxon>
        <taxon>Metakinetoplastina</taxon>
        <taxon>Trypanosomatida</taxon>
        <taxon>Trypanosomatidae</taxon>
        <taxon>Trypanosoma</taxon>
    </lineage>
</organism>
<dbReference type="AlphaFoldDB" id="A0A1X0NRL0"/>
<dbReference type="InterPro" id="IPR000150">
    <property type="entry name" value="Cof"/>
</dbReference>
<dbReference type="SFLD" id="SFLDG01140">
    <property type="entry name" value="C2.B:_Phosphomannomutase_and_P"/>
    <property type="match status" value="1"/>
</dbReference>
<reference evidence="6 7" key="1">
    <citation type="submission" date="2017-03" db="EMBL/GenBank/DDBJ databases">
        <title>An alternative strategy for trypanosome survival in the mammalian bloodstream revealed through genome and transcriptome analysis of the ubiquitous bovine parasite Trypanosoma (Megatrypanum) theileri.</title>
        <authorList>
            <person name="Kelly S."/>
            <person name="Ivens A."/>
            <person name="Mott A."/>
            <person name="O'Neill E."/>
            <person name="Emms D."/>
            <person name="Macleod O."/>
            <person name="Voorheis P."/>
            <person name="Matthews J."/>
            <person name="Matthews K."/>
            <person name="Carrington M."/>
        </authorList>
    </citation>
    <scope>NUCLEOTIDE SEQUENCE [LARGE SCALE GENOMIC DNA]</scope>
    <source>
        <strain evidence="6">Edinburgh</strain>
    </source>
</reference>
<evidence type="ECO:0000256" key="2">
    <source>
        <dbReference type="ARBA" id="ARBA00022723"/>
    </source>
</evidence>
<dbReference type="Gene3D" id="3.30.1240.10">
    <property type="match status" value="1"/>
</dbReference>
<dbReference type="GO" id="GO:0016787">
    <property type="term" value="F:hydrolase activity"/>
    <property type="evidence" value="ECO:0007669"/>
    <property type="project" value="UniProtKB-KW"/>
</dbReference>
<dbReference type="STRING" id="67003.A0A1X0NRL0"/>
<keyword evidence="4" id="KW-0460">Magnesium</keyword>
<comment type="cofactor">
    <cofactor evidence="1">
        <name>Mg(2+)</name>
        <dbReference type="ChEBI" id="CHEBI:18420"/>
    </cofactor>
</comment>
<dbReference type="PANTHER" id="PTHR47267">
    <property type="match status" value="1"/>
</dbReference>
<sequence length="290" mass="32355">MESTVVPYKIVATDLDGTLLNPEHLVSEYTVRVIDALTAKGVPVVFATGRHHKDVMETKRKLSLKGYLITSNGACVHDPQNRPIMEKYIEPSLAKELATLVADNPDITTNVYRGESWLINKETDHLSSYSQDNKQVYFSQLFDPVTEENYEKVHKLYYTASRRESLEALFAKLESEYSDKVSYAFALPNCLDVFAKGINKGFALREVVPIILGNKGEKNDEESALKIKGCIAFGDARNDLEMLSVVEKGCLMKNAQEDLLKVAPPGLETIGGNFEDGVAKYLAEVFHLDI</sequence>
<dbReference type="SFLD" id="SFLDS00003">
    <property type="entry name" value="Haloacid_Dehalogenase"/>
    <property type="match status" value="1"/>
</dbReference>
<dbReference type="InterPro" id="IPR036412">
    <property type="entry name" value="HAD-like_sf"/>
</dbReference>
<proteinExistence type="inferred from homology"/>
<dbReference type="Gene3D" id="3.40.50.1000">
    <property type="entry name" value="HAD superfamily/HAD-like"/>
    <property type="match status" value="1"/>
</dbReference>
<dbReference type="OrthoDB" id="27226at2759"/>
<protein>
    <submittedName>
        <fullName evidence="6">Putative sugar phosphatase</fullName>
    </submittedName>
</protein>
<evidence type="ECO:0000313" key="7">
    <source>
        <dbReference type="Proteomes" id="UP000192257"/>
    </source>
</evidence>
<evidence type="ECO:0000313" key="6">
    <source>
        <dbReference type="EMBL" id="ORC87123.1"/>
    </source>
</evidence>
<dbReference type="PROSITE" id="PS01228">
    <property type="entry name" value="COF_1"/>
    <property type="match status" value="1"/>
</dbReference>
<gene>
    <name evidence="6" type="ORF">TM35_000242730</name>
</gene>
<dbReference type="VEuPathDB" id="TriTrypDB:TM35_000242730"/>
<dbReference type="GeneID" id="39987465"/>
<dbReference type="InterPro" id="IPR006379">
    <property type="entry name" value="HAD-SF_hydro_IIB"/>
</dbReference>
<accession>A0A1X0NRL0</accession>
<keyword evidence="2" id="KW-0479">Metal-binding</keyword>
<dbReference type="PANTHER" id="PTHR47267:SF4">
    <property type="entry name" value="PYRIDOXAL PHOSPHATE PHOSPHATASE YIGL"/>
    <property type="match status" value="1"/>
</dbReference>
<dbReference type="Pfam" id="PF08282">
    <property type="entry name" value="Hydrolase_3"/>
    <property type="match status" value="1"/>
</dbReference>
<keyword evidence="3" id="KW-0378">Hydrolase</keyword>
<dbReference type="NCBIfam" id="TIGR01484">
    <property type="entry name" value="HAD-SF-IIB"/>
    <property type="match status" value="1"/>
</dbReference>
<dbReference type="EMBL" id="NBCO01000024">
    <property type="protein sequence ID" value="ORC87123.1"/>
    <property type="molecule type" value="Genomic_DNA"/>
</dbReference>
<keyword evidence="7" id="KW-1185">Reference proteome</keyword>
<evidence type="ECO:0000256" key="3">
    <source>
        <dbReference type="ARBA" id="ARBA00022801"/>
    </source>
</evidence>
<comment type="caution">
    <text evidence="6">The sequence shown here is derived from an EMBL/GenBank/DDBJ whole genome shotgun (WGS) entry which is preliminary data.</text>
</comment>
<dbReference type="Proteomes" id="UP000192257">
    <property type="component" value="Unassembled WGS sequence"/>
</dbReference>
<dbReference type="NCBIfam" id="TIGR00099">
    <property type="entry name" value="Cof-subfamily"/>
    <property type="match status" value="1"/>
</dbReference>
<dbReference type="CDD" id="cd07516">
    <property type="entry name" value="HAD_Pase"/>
    <property type="match status" value="1"/>
</dbReference>
<comment type="similarity">
    <text evidence="5">Belongs to the HAD-like hydrolase superfamily. Cof family.</text>
</comment>
<dbReference type="PROSITE" id="PS01229">
    <property type="entry name" value="COF_2"/>
    <property type="match status" value="1"/>
</dbReference>
<dbReference type="SUPFAM" id="SSF56784">
    <property type="entry name" value="HAD-like"/>
    <property type="match status" value="1"/>
</dbReference>
<evidence type="ECO:0000256" key="1">
    <source>
        <dbReference type="ARBA" id="ARBA00001946"/>
    </source>
</evidence>